<evidence type="ECO:0000259" key="3">
    <source>
        <dbReference type="PROSITE" id="PS50238"/>
    </source>
</evidence>
<keyword evidence="5" id="KW-1185">Reference proteome</keyword>
<feature type="compositionally biased region" description="Low complexity" evidence="2">
    <location>
        <begin position="120"/>
        <end position="134"/>
    </location>
</feature>
<organism evidence="4 5">
    <name type="scientific">Trichomonascus ciferrii</name>
    <dbReference type="NCBI Taxonomy" id="44093"/>
    <lineage>
        <taxon>Eukaryota</taxon>
        <taxon>Fungi</taxon>
        <taxon>Dikarya</taxon>
        <taxon>Ascomycota</taxon>
        <taxon>Saccharomycotina</taxon>
        <taxon>Dipodascomycetes</taxon>
        <taxon>Dipodascales</taxon>
        <taxon>Trichomonascaceae</taxon>
        <taxon>Trichomonascus</taxon>
        <taxon>Trichomonascus ciferrii complex</taxon>
    </lineage>
</organism>
<evidence type="ECO:0000313" key="5">
    <source>
        <dbReference type="Proteomes" id="UP000761534"/>
    </source>
</evidence>
<evidence type="ECO:0000313" key="4">
    <source>
        <dbReference type="EMBL" id="KAA8911582.1"/>
    </source>
</evidence>
<dbReference type="OrthoDB" id="185175at2759"/>
<dbReference type="GO" id="GO:0005933">
    <property type="term" value="C:cellular bud"/>
    <property type="evidence" value="ECO:0007669"/>
    <property type="project" value="UniProtKB-ARBA"/>
</dbReference>
<dbReference type="GO" id="GO:0007165">
    <property type="term" value="P:signal transduction"/>
    <property type="evidence" value="ECO:0007669"/>
    <property type="project" value="InterPro"/>
</dbReference>
<dbReference type="PANTHER" id="PTHR23176:SF129">
    <property type="entry name" value="RHO GTPASE ACTIVATING PROTEIN AT 16F, ISOFORM E-RELATED"/>
    <property type="match status" value="1"/>
</dbReference>
<dbReference type="InterPro" id="IPR050729">
    <property type="entry name" value="Rho-GAP"/>
</dbReference>
<dbReference type="CDD" id="cd00159">
    <property type="entry name" value="RhoGAP"/>
    <property type="match status" value="1"/>
</dbReference>
<dbReference type="InterPro" id="IPR008936">
    <property type="entry name" value="Rho_GTPase_activation_prot"/>
</dbReference>
<feature type="compositionally biased region" description="Polar residues" evidence="2">
    <location>
        <begin position="354"/>
        <end position="368"/>
    </location>
</feature>
<feature type="domain" description="Rho-GAP" evidence="3">
    <location>
        <begin position="247"/>
        <end position="476"/>
    </location>
</feature>
<dbReference type="Proteomes" id="UP000761534">
    <property type="component" value="Unassembled WGS sequence"/>
</dbReference>
<dbReference type="SMART" id="SM00324">
    <property type="entry name" value="RhoGAP"/>
    <property type="match status" value="1"/>
</dbReference>
<feature type="compositionally biased region" description="Low complexity" evidence="2">
    <location>
        <begin position="551"/>
        <end position="567"/>
    </location>
</feature>
<feature type="region of interest" description="Disordered" evidence="2">
    <location>
        <begin position="549"/>
        <end position="654"/>
    </location>
</feature>
<proteinExistence type="predicted"/>
<feature type="compositionally biased region" description="Polar residues" evidence="2">
    <location>
        <begin position="22"/>
        <end position="37"/>
    </location>
</feature>
<dbReference type="InterPro" id="IPR000198">
    <property type="entry name" value="RhoGAP_dom"/>
</dbReference>
<evidence type="ECO:0000256" key="2">
    <source>
        <dbReference type="SAM" id="MobiDB-lite"/>
    </source>
</evidence>
<gene>
    <name evidence="4" type="ORF">TRICI_003740</name>
</gene>
<feature type="region of interest" description="Disordered" evidence="2">
    <location>
        <begin position="353"/>
        <end position="373"/>
    </location>
</feature>
<name>A0A642V2D0_9ASCO</name>
<comment type="caution">
    <text evidence="4">The sequence shown here is derived from an EMBL/GenBank/DDBJ whole genome shotgun (WGS) entry which is preliminary data.</text>
</comment>
<evidence type="ECO:0000256" key="1">
    <source>
        <dbReference type="ARBA" id="ARBA00022468"/>
    </source>
</evidence>
<dbReference type="PROSITE" id="PS50238">
    <property type="entry name" value="RHOGAP"/>
    <property type="match status" value="1"/>
</dbReference>
<accession>A0A642V2D0</accession>
<feature type="region of interest" description="Disordered" evidence="2">
    <location>
        <begin position="22"/>
        <end position="51"/>
    </location>
</feature>
<dbReference type="VEuPathDB" id="FungiDB:TRICI_003740"/>
<sequence>MPRINSDVASITVGGVAGFRSSCSTKSLEPTTSVSSIHSDRTSKTTYTTKSGYSLSTSFSDNIKWSRKKSLKQSSSVSSNLSGLHAADTNVDVKKNLRRSLPKMDEEDSLHDGVNAGLNSGSNPPTSESSSQYSMLERKSSPIIITNSTSPVPAVDEKKSKFSEGFNSFFKSLRSRKAPPESLDLSEASNFGNSHHEYPKSAFTPYNSHFNDIPINNYLYPVFGLPLEQAMKLNVAFESTDILAKVDSIERVICDIEYQKFIPLILFKCVKFIARYGLDEEGLYRVSGSSADVQRLKHRFLTGPTFEIDPETEDVHVVTSLFKSYLRELPDEILPIKRHGFLKFNPVGAWDASHTPQQQPAQEPNSNEEPLDPSRIPVQILQEELRRLPFCNFALLHLLVRHFSMVVGHSGSNLMNINNLAVVFCPTLRISKPMFVALLSRGELLWKDLHPDTPKPQFDQTFNSMSPLVDEYSNDNDYYDTGRLNGFNEQSQPIGFGISIPTADGTYKGLSSTSGMSLGLNESAPNHAHSFSSRYQNYSVAGRAFSDRISTGKSLSSSRSTDKSLNSGESETELSESDLNLEPPPLMHDSRPRPKLSIDVLKSNQLKPSSYSNRSTRSNNQGKGKSPRALFLKPTASHSNLSRSAPGTPANLHH</sequence>
<keyword evidence="1" id="KW-0343">GTPase activation</keyword>
<dbReference type="Gene3D" id="1.10.555.10">
    <property type="entry name" value="Rho GTPase activation protein"/>
    <property type="match status" value="1"/>
</dbReference>
<protein>
    <recommendedName>
        <fullName evidence="3">Rho-GAP domain-containing protein</fullName>
    </recommendedName>
</protein>
<feature type="compositionally biased region" description="Low complexity" evidence="2">
    <location>
        <begin position="609"/>
        <end position="620"/>
    </location>
</feature>
<dbReference type="GO" id="GO:0005938">
    <property type="term" value="C:cell cortex"/>
    <property type="evidence" value="ECO:0007669"/>
    <property type="project" value="UniProtKB-ARBA"/>
</dbReference>
<feature type="region of interest" description="Disordered" evidence="2">
    <location>
        <begin position="104"/>
        <end position="135"/>
    </location>
</feature>
<reference evidence="4" key="1">
    <citation type="journal article" date="2019" name="G3 (Bethesda)">
        <title>Genome Assemblies of Two Rare Opportunistic Yeast Pathogens: Diutina rugosa (syn. Candida rugosa) and Trichomonascus ciferrii (syn. Candida ciferrii).</title>
        <authorList>
            <person name="Mixao V."/>
            <person name="Saus E."/>
            <person name="Hansen A.P."/>
            <person name="Lass-Florl C."/>
            <person name="Gabaldon T."/>
        </authorList>
    </citation>
    <scope>NUCLEOTIDE SEQUENCE</scope>
    <source>
        <strain evidence="4">CBS 4856</strain>
    </source>
</reference>
<dbReference type="AlphaFoldDB" id="A0A642V2D0"/>
<dbReference type="PANTHER" id="PTHR23176">
    <property type="entry name" value="RHO/RAC/CDC GTPASE-ACTIVATING PROTEIN"/>
    <property type="match status" value="1"/>
</dbReference>
<dbReference type="GO" id="GO:0005096">
    <property type="term" value="F:GTPase activator activity"/>
    <property type="evidence" value="ECO:0007669"/>
    <property type="project" value="UniProtKB-KW"/>
</dbReference>
<dbReference type="EMBL" id="SWFS01000277">
    <property type="protein sequence ID" value="KAA8911582.1"/>
    <property type="molecule type" value="Genomic_DNA"/>
</dbReference>
<feature type="compositionally biased region" description="Polar residues" evidence="2">
    <location>
        <begin position="636"/>
        <end position="645"/>
    </location>
</feature>
<dbReference type="Pfam" id="PF00620">
    <property type="entry name" value="RhoGAP"/>
    <property type="match status" value="1"/>
</dbReference>
<dbReference type="SUPFAM" id="SSF48350">
    <property type="entry name" value="GTPase activation domain, GAP"/>
    <property type="match status" value="1"/>
</dbReference>